<dbReference type="PRINTS" id="PR00359">
    <property type="entry name" value="BP450"/>
</dbReference>
<keyword evidence="6 7" id="KW-0503">Monooxygenase</keyword>
<reference evidence="8 9" key="1">
    <citation type="submission" date="2017-08" db="EMBL/GenBank/DDBJ databases">
        <title>Complete Genome Sequence of Streptomyces formicae KY5, the formicamycin producer.</title>
        <authorList>
            <person name="Holmes N.A."/>
            <person name="Devine R."/>
            <person name="Qin Z."/>
            <person name="Seipke R.F."/>
            <person name="Wilkinson B."/>
            <person name="Hutchings M.I."/>
        </authorList>
    </citation>
    <scope>NUCLEOTIDE SEQUENCE [LARGE SCALE GENOMIC DNA]</scope>
    <source>
        <strain evidence="8 9">KY5</strain>
    </source>
</reference>
<evidence type="ECO:0000256" key="7">
    <source>
        <dbReference type="RuleBase" id="RU000461"/>
    </source>
</evidence>
<name>A0A291Q0Y6_9ACTN</name>
<keyword evidence="5 7" id="KW-0408">Iron</keyword>
<dbReference type="GO" id="GO:0005506">
    <property type="term" value="F:iron ion binding"/>
    <property type="evidence" value="ECO:0007669"/>
    <property type="project" value="InterPro"/>
</dbReference>
<dbReference type="InterPro" id="IPR036396">
    <property type="entry name" value="Cyt_P450_sf"/>
</dbReference>
<keyword evidence="4 7" id="KW-0560">Oxidoreductase</keyword>
<sequence>MRMSLATTPLCDLYRLDPAGQDHHTESARLRARGPVVAVELPGGVAAWLVTRPEVGRQVLADARFVKDPAAWGAWRRGEVPVGWPLTPLVTIQNMTTATGADHRRLRAPLARAFTMRRVRELEPRVAALTDQLLREIAEMPARAAGEPVDLRACFAHPLPIRVICELFGVPARRAPRVRALCGALFGTEPSPTEAAATHAALRGELAALIDERRAHPADDLTTALIDARGATGGEAADALPQPELSTSELIDTLLLMLVAGHETTVNLLVNAVRALLTHPAQRELLRRGRAPWTAAVEETLRWDPPVANLPFRYARRDVDLAGRTVREGEPVVLGYTAFGRDSDQHGPKAAEFDITRCGDRQHLTFGHGIHHCLGAPLARLEATVALPALFKRFPELALAQADPPPLRSLLFNSLSGLPVGLDGARRSAL</sequence>
<evidence type="ECO:0000313" key="9">
    <source>
        <dbReference type="Proteomes" id="UP000221011"/>
    </source>
</evidence>
<evidence type="ECO:0000313" key="8">
    <source>
        <dbReference type="EMBL" id="ATL25154.1"/>
    </source>
</evidence>
<dbReference type="PANTHER" id="PTHR46696:SF1">
    <property type="entry name" value="CYTOCHROME P450 YJIB-RELATED"/>
    <property type="match status" value="1"/>
</dbReference>
<dbReference type="KEGG" id="sfk:KY5_0136c"/>
<dbReference type="PRINTS" id="PR00385">
    <property type="entry name" value="P450"/>
</dbReference>
<evidence type="ECO:0000256" key="4">
    <source>
        <dbReference type="ARBA" id="ARBA00023002"/>
    </source>
</evidence>
<protein>
    <submittedName>
        <fullName evidence="8">Putative cytochrome P450 hydroxylase</fullName>
    </submittedName>
</protein>
<evidence type="ECO:0000256" key="3">
    <source>
        <dbReference type="ARBA" id="ARBA00022723"/>
    </source>
</evidence>
<keyword evidence="9" id="KW-1185">Reference proteome</keyword>
<keyword evidence="3 7" id="KW-0479">Metal-binding</keyword>
<dbReference type="AlphaFoldDB" id="A0A291Q0Y6"/>
<comment type="similarity">
    <text evidence="1 7">Belongs to the cytochrome P450 family.</text>
</comment>
<evidence type="ECO:0000256" key="5">
    <source>
        <dbReference type="ARBA" id="ARBA00023004"/>
    </source>
</evidence>
<organism evidence="8 9">
    <name type="scientific">Streptomyces formicae</name>
    <dbReference type="NCBI Taxonomy" id="1616117"/>
    <lineage>
        <taxon>Bacteria</taxon>
        <taxon>Bacillati</taxon>
        <taxon>Actinomycetota</taxon>
        <taxon>Actinomycetes</taxon>
        <taxon>Kitasatosporales</taxon>
        <taxon>Streptomycetaceae</taxon>
        <taxon>Streptomyces</taxon>
    </lineage>
</organism>
<dbReference type="GO" id="GO:0020037">
    <property type="term" value="F:heme binding"/>
    <property type="evidence" value="ECO:0007669"/>
    <property type="project" value="InterPro"/>
</dbReference>
<evidence type="ECO:0000256" key="2">
    <source>
        <dbReference type="ARBA" id="ARBA00022617"/>
    </source>
</evidence>
<dbReference type="FunFam" id="1.10.630.10:FF:000018">
    <property type="entry name" value="Cytochrome P450 monooxygenase"/>
    <property type="match status" value="1"/>
</dbReference>
<dbReference type="SUPFAM" id="SSF48264">
    <property type="entry name" value="Cytochrome P450"/>
    <property type="match status" value="1"/>
</dbReference>
<evidence type="ECO:0000256" key="6">
    <source>
        <dbReference type="ARBA" id="ARBA00023033"/>
    </source>
</evidence>
<dbReference type="Gene3D" id="1.10.630.10">
    <property type="entry name" value="Cytochrome P450"/>
    <property type="match status" value="1"/>
</dbReference>
<dbReference type="InterPro" id="IPR001128">
    <property type="entry name" value="Cyt_P450"/>
</dbReference>
<evidence type="ECO:0000256" key="1">
    <source>
        <dbReference type="ARBA" id="ARBA00010617"/>
    </source>
</evidence>
<dbReference type="Proteomes" id="UP000221011">
    <property type="component" value="Chromosome"/>
</dbReference>
<keyword evidence="2 7" id="KW-0349">Heme</keyword>
<dbReference type="GO" id="GO:0016705">
    <property type="term" value="F:oxidoreductase activity, acting on paired donors, with incorporation or reduction of molecular oxygen"/>
    <property type="evidence" value="ECO:0007669"/>
    <property type="project" value="InterPro"/>
</dbReference>
<gene>
    <name evidence="8" type="ORF">KY5_0136c</name>
</gene>
<proteinExistence type="inferred from homology"/>
<dbReference type="Pfam" id="PF00067">
    <property type="entry name" value="p450"/>
    <property type="match status" value="1"/>
</dbReference>
<dbReference type="CDD" id="cd11029">
    <property type="entry name" value="CYP107-like"/>
    <property type="match status" value="1"/>
</dbReference>
<accession>A0A291Q0Y6</accession>
<dbReference type="GO" id="GO:0004497">
    <property type="term" value="F:monooxygenase activity"/>
    <property type="evidence" value="ECO:0007669"/>
    <property type="project" value="UniProtKB-KW"/>
</dbReference>
<dbReference type="InterPro" id="IPR002397">
    <property type="entry name" value="Cyt_P450_B"/>
</dbReference>
<dbReference type="PANTHER" id="PTHR46696">
    <property type="entry name" value="P450, PUTATIVE (EUROFUNG)-RELATED"/>
    <property type="match status" value="1"/>
</dbReference>
<dbReference type="EMBL" id="CP022685">
    <property type="protein sequence ID" value="ATL25154.1"/>
    <property type="molecule type" value="Genomic_DNA"/>
</dbReference>
<dbReference type="PROSITE" id="PS00086">
    <property type="entry name" value="CYTOCHROME_P450"/>
    <property type="match status" value="1"/>
</dbReference>
<dbReference type="InterPro" id="IPR017972">
    <property type="entry name" value="Cyt_P450_CS"/>
</dbReference>